<gene>
    <name evidence="1" type="ORF">HPB51_020164</name>
</gene>
<accession>A0A9J6F5U5</accession>
<protein>
    <recommendedName>
        <fullName evidence="3">PiggyBac transposable element-derived protein domain-containing protein</fullName>
    </recommendedName>
</protein>
<dbReference type="PANTHER" id="PTHR47272">
    <property type="entry name" value="DDE_TNP_1_7 DOMAIN-CONTAINING PROTEIN"/>
    <property type="match status" value="1"/>
</dbReference>
<comment type="caution">
    <text evidence="1">The sequence shown here is derived from an EMBL/GenBank/DDBJ whole genome shotgun (WGS) entry which is preliminary data.</text>
</comment>
<evidence type="ECO:0008006" key="3">
    <source>
        <dbReference type="Google" id="ProtNLM"/>
    </source>
</evidence>
<dbReference type="EMBL" id="JABSTU010000001">
    <property type="protein sequence ID" value="KAH8042051.1"/>
    <property type="molecule type" value="Genomic_DNA"/>
</dbReference>
<organism evidence="1 2">
    <name type="scientific">Rhipicephalus microplus</name>
    <name type="common">Cattle tick</name>
    <name type="synonym">Boophilus microplus</name>
    <dbReference type="NCBI Taxonomy" id="6941"/>
    <lineage>
        <taxon>Eukaryota</taxon>
        <taxon>Metazoa</taxon>
        <taxon>Ecdysozoa</taxon>
        <taxon>Arthropoda</taxon>
        <taxon>Chelicerata</taxon>
        <taxon>Arachnida</taxon>
        <taxon>Acari</taxon>
        <taxon>Parasitiformes</taxon>
        <taxon>Ixodida</taxon>
        <taxon>Ixodoidea</taxon>
        <taxon>Ixodidae</taxon>
        <taxon>Rhipicephalinae</taxon>
        <taxon>Rhipicephalus</taxon>
        <taxon>Boophilus</taxon>
    </lineage>
</organism>
<name>A0A9J6F5U5_RHIMP</name>
<dbReference type="PANTHER" id="PTHR47272:SF2">
    <property type="entry name" value="PIGGYBAC TRANSPOSABLE ELEMENT-DERIVED PROTEIN 3-LIKE"/>
    <property type="match status" value="1"/>
</dbReference>
<evidence type="ECO:0000313" key="1">
    <source>
        <dbReference type="EMBL" id="KAH8042051.1"/>
    </source>
</evidence>
<sequence length="110" mass="12895">MISYCRIKAQVNKWTIRSIFQLFDIALSNSWMQYVQNMRAQQKRQKEIVKFLEFHLSVASFLLEMTVHQKRHRAKLGAWSNDGKTTQTNQATSAKQFASLFVLLFLLLPT</sequence>
<reference evidence="1" key="2">
    <citation type="submission" date="2021-09" db="EMBL/GenBank/DDBJ databases">
        <authorList>
            <person name="Jia N."/>
            <person name="Wang J."/>
            <person name="Shi W."/>
            <person name="Du L."/>
            <person name="Sun Y."/>
            <person name="Zhan W."/>
            <person name="Jiang J."/>
            <person name="Wang Q."/>
            <person name="Zhang B."/>
            <person name="Ji P."/>
            <person name="Sakyi L.B."/>
            <person name="Cui X."/>
            <person name="Yuan T."/>
            <person name="Jiang B."/>
            <person name="Yang W."/>
            <person name="Lam T.T.-Y."/>
            <person name="Chang Q."/>
            <person name="Ding S."/>
            <person name="Wang X."/>
            <person name="Zhu J."/>
            <person name="Ruan X."/>
            <person name="Zhao L."/>
            <person name="Wei J."/>
            <person name="Que T."/>
            <person name="Du C."/>
            <person name="Cheng J."/>
            <person name="Dai P."/>
            <person name="Han X."/>
            <person name="Huang E."/>
            <person name="Gao Y."/>
            <person name="Liu J."/>
            <person name="Shao H."/>
            <person name="Ye R."/>
            <person name="Li L."/>
            <person name="Wei W."/>
            <person name="Wang X."/>
            <person name="Wang C."/>
            <person name="Huo Q."/>
            <person name="Li W."/>
            <person name="Guo W."/>
            <person name="Chen H."/>
            <person name="Chen S."/>
            <person name="Zhou L."/>
            <person name="Zhou L."/>
            <person name="Ni X."/>
            <person name="Tian J."/>
            <person name="Zhou Y."/>
            <person name="Sheng Y."/>
            <person name="Liu T."/>
            <person name="Pan Y."/>
            <person name="Xia L."/>
            <person name="Li J."/>
            <person name="Zhao F."/>
            <person name="Cao W."/>
        </authorList>
    </citation>
    <scope>NUCLEOTIDE SEQUENCE</scope>
    <source>
        <strain evidence="1">Rmic-2018</strain>
        <tissue evidence="1">Larvae</tissue>
    </source>
</reference>
<dbReference type="AlphaFoldDB" id="A0A9J6F5U5"/>
<proteinExistence type="predicted"/>
<dbReference type="Proteomes" id="UP000821866">
    <property type="component" value="Chromosome 1"/>
</dbReference>
<keyword evidence="2" id="KW-1185">Reference proteome</keyword>
<reference evidence="1" key="1">
    <citation type="journal article" date="2020" name="Cell">
        <title>Large-Scale Comparative Analyses of Tick Genomes Elucidate Their Genetic Diversity and Vector Capacities.</title>
        <authorList>
            <consortium name="Tick Genome and Microbiome Consortium (TIGMIC)"/>
            <person name="Jia N."/>
            <person name="Wang J."/>
            <person name="Shi W."/>
            <person name="Du L."/>
            <person name="Sun Y."/>
            <person name="Zhan W."/>
            <person name="Jiang J.F."/>
            <person name="Wang Q."/>
            <person name="Zhang B."/>
            <person name="Ji P."/>
            <person name="Bell-Sakyi L."/>
            <person name="Cui X.M."/>
            <person name="Yuan T.T."/>
            <person name="Jiang B.G."/>
            <person name="Yang W.F."/>
            <person name="Lam T.T."/>
            <person name="Chang Q.C."/>
            <person name="Ding S.J."/>
            <person name="Wang X.J."/>
            <person name="Zhu J.G."/>
            <person name="Ruan X.D."/>
            <person name="Zhao L."/>
            <person name="Wei J.T."/>
            <person name="Ye R.Z."/>
            <person name="Que T.C."/>
            <person name="Du C.H."/>
            <person name="Zhou Y.H."/>
            <person name="Cheng J.X."/>
            <person name="Dai P.F."/>
            <person name="Guo W.B."/>
            <person name="Han X.H."/>
            <person name="Huang E.J."/>
            <person name="Li L.F."/>
            <person name="Wei W."/>
            <person name="Gao Y.C."/>
            <person name="Liu J.Z."/>
            <person name="Shao H.Z."/>
            <person name="Wang X."/>
            <person name="Wang C.C."/>
            <person name="Yang T.C."/>
            <person name="Huo Q.B."/>
            <person name="Li W."/>
            <person name="Chen H.Y."/>
            <person name="Chen S.E."/>
            <person name="Zhou L.G."/>
            <person name="Ni X.B."/>
            <person name="Tian J.H."/>
            <person name="Sheng Y."/>
            <person name="Liu T."/>
            <person name="Pan Y.S."/>
            <person name="Xia L.Y."/>
            <person name="Li J."/>
            <person name="Zhao F."/>
            <person name="Cao W.C."/>
        </authorList>
    </citation>
    <scope>NUCLEOTIDE SEQUENCE</scope>
    <source>
        <strain evidence="1">Rmic-2018</strain>
    </source>
</reference>
<evidence type="ECO:0000313" key="2">
    <source>
        <dbReference type="Proteomes" id="UP000821866"/>
    </source>
</evidence>